<protein>
    <submittedName>
        <fullName evidence="5">GntR family transcriptional regulator</fullName>
    </submittedName>
</protein>
<dbReference type="Proteomes" id="UP000799092">
    <property type="component" value="Unassembled WGS sequence"/>
</dbReference>
<comment type="caution">
    <text evidence="5">The sequence shown here is derived from an EMBL/GenBank/DDBJ whole genome shotgun (WGS) entry which is preliminary data.</text>
</comment>
<accession>A0A6A8DNP5</accession>
<reference evidence="5" key="1">
    <citation type="submission" date="2019-11" db="EMBL/GenBank/DDBJ databases">
        <authorList>
            <person name="Li J."/>
        </authorList>
    </citation>
    <scope>NUCLEOTIDE SEQUENCE</scope>
    <source>
        <strain evidence="5">B6B</strain>
    </source>
</reference>
<dbReference type="OrthoDB" id="9799482at2"/>
<dbReference type="AlphaFoldDB" id="A0A6A8DNP5"/>
<gene>
    <name evidence="5" type="ORF">GH741_09255</name>
</gene>
<dbReference type="PRINTS" id="PR00035">
    <property type="entry name" value="HTHGNTR"/>
</dbReference>
<dbReference type="EMBL" id="WJNG01000007">
    <property type="protein sequence ID" value="MRH42872.1"/>
    <property type="molecule type" value="Genomic_DNA"/>
</dbReference>
<dbReference type="SMART" id="SM00345">
    <property type="entry name" value="HTH_GNTR"/>
    <property type="match status" value="1"/>
</dbReference>
<dbReference type="Gene3D" id="1.10.10.10">
    <property type="entry name" value="Winged helix-like DNA-binding domain superfamily/Winged helix DNA-binding domain"/>
    <property type="match status" value="1"/>
</dbReference>
<dbReference type="Pfam" id="PF00392">
    <property type="entry name" value="GntR"/>
    <property type="match status" value="1"/>
</dbReference>
<name>A0A6A8DNP5_9BACI</name>
<dbReference type="PANTHER" id="PTHR43537:SF54">
    <property type="entry name" value="TRANSCRIPTIONAL REGULATOR, GNTR FAMILY"/>
    <property type="match status" value="1"/>
</dbReference>
<evidence type="ECO:0000313" key="6">
    <source>
        <dbReference type="Proteomes" id="UP000799092"/>
    </source>
</evidence>
<dbReference type="PANTHER" id="PTHR43537">
    <property type="entry name" value="TRANSCRIPTIONAL REGULATOR, GNTR FAMILY"/>
    <property type="match status" value="1"/>
</dbReference>
<keyword evidence="2" id="KW-0238">DNA-binding</keyword>
<sequence length="202" mass="23778">MNTKSKAYEEVLGEIRKFISKNELSSGDKLPSERELADQLNASRSSVREALRALELLGLIETRRGEGTFLKVYRPYHTVGLLSAFILQDPNVKKDIILTKNIIEKEATKIASSQLKQEDMQKLLSILENNELDEKQRHYNFFMVIFQHTENNLMQRIWQLMEDFSYTMEEIGYNKQFYIDLIEILNTNQQESIEYLFEKLSR</sequence>
<dbReference type="GO" id="GO:0003700">
    <property type="term" value="F:DNA-binding transcription factor activity"/>
    <property type="evidence" value="ECO:0007669"/>
    <property type="project" value="InterPro"/>
</dbReference>
<organism evidence="5 6">
    <name type="scientific">Aquibacillus halophilus</name>
    <dbReference type="NCBI Taxonomy" id="930132"/>
    <lineage>
        <taxon>Bacteria</taxon>
        <taxon>Bacillati</taxon>
        <taxon>Bacillota</taxon>
        <taxon>Bacilli</taxon>
        <taxon>Bacillales</taxon>
        <taxon>Bacillaceae</taxon>
        <taxon>Aquibacillus</taxon>
    </lineage>
</organism>
<dbReference type="GO" id="GO:0003677">
    <property type="term" value="F:DNA binding"/>
    <property type="evidence" value="ECO:0007669"/>
    <property type="project" value="UniProtKB-KW"/>
</dbReference>
<dbReference type="RefSeq" id="WP_153736518.1">
    <property type="nucleotide sequence ID" value="NZ_WJNG01000007.1"/>
</dbReference>
<evidence type="ECO:0000313" key="5">
    <source>
        <dbReference type="EMBL" id="MRH42872.1"/>
    </source>
</evidence>
<dbReference type="PROSITE" id="PS50949">
    <property type="entry name" value="HTH_GNTR"/>
    <property type="match status" value="1"/>
</dbReference>
<evidence type="ECO:0000259" key="4">
    <source>
        <dbReference type="PROSITE" id="PS50949"/>
    </source>
</evidence>
<evidence type="ECO:0000256" key="3">
    <source>
        <dbReference type="ARBA" id="ARBA00023163"/>
    </source>
</evidence>
<keyword evidence="1" id="KW-0805">Transcription regulation</keyword>
<keyword evidence="3" id="KW-0804">Transcription</keyword>
<dbReference type="InterPro" id="IPR036388">
    <property type="entry name" value="WH-like_DNA-bd_sf"/>
</dbReference>
<proteinExistence type="predicted"/>
<dbReference type="SUPFAM" id="SSF46785">
    <property type="entry name" value="Winged helix' DNA-binding domain"/>
    <property type="match status" value="1"/>
</dbReference>
<evidence type="ECO:0000256" key="2">
    <source>
        <dbReference type="ARBA" id="ARBA00023125"/>
    </source>
</evidence>
<feature type="domain" description="HTH gntR-type" evidence="4">
    <location>
        <begin position="5"/>
        <end position="73"/>
    </location>
</feature>
<dbReference type="InterPro" id="IPR036390">
    <property type="entry name" value="WH_DNA-bd_sf"/>
</dbReference>
<keyword evidence="6" id="KW-1185">Reference proteome</keyword>
<dbReference type="InterPro" id="IPR000524">
    <property type="entry name" value="Tscrpt_reg_HTH_GntR"/>
</dbReference>
<dbReference type="CDD" id="cd07377">
    <property type="entry name" value="WHTH_GntR"/>
    <property type="match status" value="1"/>
</dbReference>
<evidence type="ECO:0000256" key="1">
    <source>
        <dbReference type="ARBA" id="ARBA00023015"/>
    </source>
</evidence>